<feature type="compositionally biased region" description="Low complexity" evidence="1">
    <location>
        <begin position="199"/>
        <end position="224"/>
    </location>
</feature>
<dbReference type="InterPro" id="IPR015915">
    <property type="entry name" value="Kelch-typ_b-propeller"/>
</dbReference>
<dbReference type="PANTHER" id="PTHR23244:SF471">
    <property type="entry name" value="GUANINE NUCLEOTIDE-BINDING PROTEIN SUBUNIT BETA 1-RELATED"/>
    <property type="match status" value="1"/>
</dbReference>
<feature type="compositionally biased region" description="Polar residues" evidence="1">
    <location>
        <begin position="311"/>
        <end position="328"/>
    </location>
</feature>
<dbReference type="PANTHER" id="PTHR23244">
    <property type="entry name" value="KELCH REPEAT DOMAIN"/>
    <property type="match status" value="1"/>
</dbReference>
<reference evidence="2" key="1">
    <citation type="submission" date="2023-10" db="EMBL/GenBank/DDBJ databases">
        <authorList>
            <person name="Noh H."/>
        </authorList>
    </citation>
    <scope>NUCLEOTIDE SEQUENCE</scope>
    <source>
        <strain evidence="2">DUCC4014</strain>
    </source>
</reference>
<evidence type="ECO:0000256" key="1">
    <source>
        <dbReference type="SAM" id="MobiDB-lite"/>
    </source>
</evidence>
<proteinExistence type="predicted"/>
<feature type="compositionally biased region" description="Low complexity" evidence="1">
    <location>
        <begin position="35"/>
        <end position="58"/>
    </location>
</feature>
<feature type="compositionally biased region" description="Low complexity" evidence="1">
    <location>
        <begin position="238"/>
        <end position="260"/>
    </location>
</feature>
<name>A0AAF0YEW9_9TREE</name>
<accession>A0AAF0YEW9</accession>
<dbReference type="EMBL" id="CP086719">
    <property type="protein sequence ID" value="WOO84587.1"/>
    <property type="molecule type" value="Genomic_DNA"/>
</dbReference>
<feature type="region of interest" description="Disordered" evidence="1">
    <location>
        <begin position="87"/>
        <end position="129"/>
    </location>
</feature>
<feature type="region of interest" description="Disordered" evidence="1">
    <location>
        <begin position="310"/>
        <end position="338"/>
    </location>
</feature>
<keyword evidence="3" id="KW-1185">Reference proteome</keyword>
<protein>
    <submittedName>
        <fullName evidence="2">Leucine-zipper-like transcriptional regulator 1</fullName>
    </submittedName>
</protein>
<feature type="compositionally biased region" description="Low complexity" evidence="1">
    <location>
        <begin position="92"/>
        <end position="110"/>
    </location>
</feature>
<sequence>MDSNGRQRASLPGSSTFRRLPTLTRSPFRRTDKGSSPSPEPIAEANANANNAASTSASRGSTFPSLARVVVDDSSLSSALFGTPIPPIAEDPNSASGSAPPLPASSTPNPRASAALGGLGSTSDLAGIAATPPQAISGSQSLYGSSSPLVAYPYKPAANRTPLPHSSPLATVNVNAAAGASPANYDLEPITYPAHLAQRRPPGSSASPPPHGASSAAASRSPSGSSPPPNITSISPLPATTPVPSASAPATSPVAPAVPARSAHRYRDFTLGSTGLVSAMNLTTQNLTAHQAIQNGVSSAPSLRTLAAVGENQQTRRVSSARQPSNPSQDDKSAKVREAAAAAAAATAAANAAAATSNGLSLEPLLPSGKVPRAPPSEMYFAPIPAHGRPPAQPIRAHTGTLVDDKIWVIGGVDSKSCWRGVACFDTESYHWTMIETFGDALPPLRAHTTNIVGNTLYLFGGGDGPTYSNDVWAFDTISHRFSRPEITTPRDKHPPPRRAHTALLYRNFIVVFGGGNGQAALNDLWALDVSDPDHLSWHEWTTHGDIPPKKGYHSANLVQDKMVVFGGSDGHASFGDVHVLDLQSLEWTHIDVSPQQNRLSHTTSLVGNFLYIIGGHNGHAYAQDVLVLDLLNWHYEYKSPKGLPPPGRGYHVAVLHDSRIWISGGYNGVEVYDDVWVLELGAGSYLTQVADFQLDEKKVPHKDKDGKPVFIAAPGHVRNGNRI</sequence>
<evidence type="ECO:0000313" key="3">
    <source>
        <dbReference type="Proteomes" id="UP000827549"/>
    </source>
</evidence>
<feature type="compositionally biased region" description="Polar residues" evidence="1">
    <location>
        <begin position="1"/>
        <end position="17"/>
    </location>
</feature>
<evidence type="ECO:0000313" key="2">
    <source>
        <dbReference type="EMBL" id="WOO84587.1"/>
    </source>
</evidence>
<organism evidence="2 3">
    <name type="scientific">Vanrija pseudolonga</name>
    <dbReference type="NCBI Taxonomy" id="143232"/>
    <lineage>
        <taxon>Eukaryota</taxon>
        <taxon>Fungi</taxon>
        <taxon>Dikarya</taxon>
        <taxon>Basidiomycota</taxon>
        <taxon>Agaricomycotina</taxon>
        <taxon>Tremellomycetes</taxon>
        <taxon>Trichosporonales</taxon>
        <taxon>Trichosporonaceae</taxon>
        <taxon>Vanrija</taxon>
    </lineage>
</organism>
<dbReference type="AlphaFoldDB" id="A0AAF0YEW9"/>
<feature type="region of interest" description="Disordered" evidence="1">
    <location>
        <begin position="1"/>
        <end position="63"/>
    </location>
</feature>
<dbReference type="RefSeq" id="XP_062630613.1">
    <property type="nucleotide sequence ID" value="XM_062774630.1"/>
</dbReference>
<feature type="region of interest" description="Disordered" evidence="1">
    <location>
        <begin position="196"/>
        <end position="260"/>
    </location>
</feature>
<feature type="compositionally biased region" description="Basic and acidic residues" evidence="1">
    <location>
        <begin position="329"/>
        <end position="338"/>
    </location>
</feature>
<dbReference type="Pfam" id="PF24681">
    <property type="entry name" value="Kelch_KLHDC2_KLHL20_DRC7"/>
    <property type="match status" value="2"/>
</dbReference>
<dbReference type="Gene3D" id="2.120.10.80">
    <property type="entry name" value="Kelch-type beta propeller"/>
    <property type="match status" value="2"/>
</dbReference>
<dbReference type="SUPFAM" id="SSF117281">
    <property type="entry name" value="Kelch motif"/>
    <property type="match status" value="2"/>
</dbReference>
<gene>
    <name evidence="2" type="primary">LZTR1</name>
    <name evidence="2" type="ORF">LOC62_06G008106</name>
</gene>
<dbReference type="Proteomes" id="UP000827549">
    <property type="component" value="Chromosome 6"/>
</dbReference>
<dbReference type="GeneID" id="87811274"/>